<dbReference type="EMBL" id="AZBU02000004">
    <property type="protein sequence ID" value="TKR80924.1"/>
    <property type="molecule type" value="Genomic_DNA"/>
</dbReference>
<dbReference type="AlphaFoldDB" id="A0A4U5NDV9"/>
<keyword evidence="2" id="KW-1185">Reference proteome</keyword>
<protein>
    <submittedName>
        <fullName evidence="1">Uncharacterized protein</fullName>
    </submittedName>
</protein>
<proteinExistence type="predicted"/>
<dbReference type="Proteomes" id="UP000298663">
    <property type="component" value="Unassembled WGS sequence"/>
</dbReference>
<reference evidence="1 2" key="2">
    <citation type="journal article" date="2019" name="G3 (Bethesda)">
        <title>Hybrid Assembly of the Genome of the Entomopathogenic Nematode Steinernema carpocapsae Identifies the X-Chromosome.</title>
        <authorList>
            <person name="Serra L."/>
            <person name="Macchietto M."/>
            <person name="Macias-Munoz A."/>
            <person name="McGill C.J."/>
            <person name="Rodriguez I.M."/>
            <person name="Rodriguez B."/>
            <person name="Murad R."/>
            <person name="Mortazavi A."/>
        </authorList>
    </citation>
    <scope>NUCLEOTIDE SEQUENCE [LARGE SCALE GENOMIC DNA]</scope>
    <source>
        <strain evidence="1 2">ALL</strain>
    </source>
</reference>
<comment type="caution">
    <text evidence="1">The sequence shown here is derived from an EMBL/GenBank/DDBJ whole genome shotgun (WGS) entry which is preliminary data.</text>
</comment>
<dbReference type="OrthoDB" id="5912366at2759"/>
<evidence type="ECO:0000313" key="1">
    <source>
        <dbReference type="EMBL" id="TKR80924.1"/>
    </source>
</evidence>
<reference evidence="1 2" key="1">
    <citation type="journal article" date="2015" name="Genome Biol.">
        <title>Comparative genomics of Steinernema reveals deeply conserved gene regulatory networks.</title>
        <authorList>
            <person name="Dillman A.R."/>
            <person name="Macchietto M."/>
            <person name="Porter C.F."/>
            <person name="Rogers A."/>
            <person name="Williams B."/>
            <person name="Antoshechkin I."/>
            <person name="Lee M.M."/>
            <person name="Goodwin Z."/>
            <person name="Lu X."/>
            <person name="Lewis E.E."/>
            <person name="Goodrich-Blair H."/>
            <person name="Stock S.P."/>
            <person name="Adams B.J."/>
            <person name="Sternberg P.W."/>
            <person name="Mortazavi A."/>
        </authorList>
    </citation>
    <scope>NUCLEOTIDE SEQUENCE [LARGE SCALE GENOMIC DNA]</scope>
    <source>
        <strain evidence="1 2">ALL</strain>
    </source>
</reference>
<accession>A0A4U5NDV9</accession>
<sequence length="104" mass="11736">MQLEGVKRRAAPFPFSIRFSFSSFSSLRGRKEPPTTSKKPISRRCQNAYRRFQITTSHNRPIWREDLDCIGGKKCNRFGICSAPSTLKPFAAIAFSLLVGLVVV</sequence>
<evidence type="ECO:0000313" key="2">
    <source>
        <dbReference type="Proteomes" id="UP000298663"/>
    </source>
</evidence>
<name>A0A4U5NDV9_STECR</name>
<organism evidence="1 2">
    <name type="scientific">Steinernema carpocapsae</name>
    <name type="common">Entomopathogenic nematode</name>
    <dbReference type="NCBI Taxonomy" id="34508"/>
    <lineage>
        <taxon>Eukaryota</taxon>
        <taxon>Metazoa</taxon>
        <taxon>Ecdysozoa</taxon>
        <taxon>Nematoda</taxon>
        <taxon>Chromadorea</taxon>
        <taxon>Rhabditida</taxon>
        <taxon>Tylenchina</taxon>
        <taxon>Panagrolaimomorpha</taxon>
        <taxon>Strongyloidoidea</taxon>
        <taxon>Steinernematidae</taxon>
        <taxon>Steinernema</taxon>
    </lineage>
</organism>
<gene>
    <name evidence="1" type="ORF">L596_014896</name>
</gene>